<accession>A0A7H4MRW9</accession>
<evidence type="ECO:0000313" key="2">
    <source>
        <dbReference type="Proteomes" id="UP000254545"/>
    </source>
</evidence>
<gene>
    <name evidence="1" type="ORF">NCTC9177_07037</name>
</gene>
<comment type="caution">
    <text evidence="1">The sequence shown here is derived from an EMBL/GenBank/DDBJ whole genome shotgun (WGS) entry which is preliminary data.</text>
</comment>
<name>A0A7H4MRW9_KLEVA</name>
<protein>
    <submittedName>
        <fullName evidence="1">Uncharacterized protein</fullName>
    </submittedName>
</protein>
<proteinExistence type="predicted"/>
<dbReference type="AlphaFoldDB" id="A0A7H4MRW9"/>
<dbReference type="Proteomes" id="UP000254545">
    <property type="component" value="Unassembled WGS sequence"/>
</dbReference>
<dbReference type="EMBL" id="UGKR01000003">
    <property type="protein sequence ID" value="STS93069.1"/>
    <property type="molecule type" value="Genomic_DNA"/>
</dbReference>
<evidence type="ECO:0000313" key="1">
    <source>
        <dbReference type="EMBL" id="STS93069.1"/>
    </source>
</evidence>
<sequence length="55" mass="6104">MERFADQLIGHMRTVKIRGIDMVYPGLDGSLQDAHRLLGIFRRPKTPGPASCIAP</sequence>
<organism evidence="1 2">
    <name type="scientific">Klebsiella variicola</name>
    <dbReference type="NCBI Taxonomy" id="244366"/>
    <lineage>
        <taxon>Bacteria</taxon>
        <taxon>Pseudomonadati</taxon>
        <taxon>Pseudomonadota</taxon>
        <taxon>Gammaproteobacteria</taxon>
        <taxon>Enterobacterales</taxon>
        <taxon>Enterobacteriaceae</taxon>
        <taxon>Klebsiella/Raoultella group</taxon>
        <taxon>Klebsiella</taxon>
        <taxon>Klebsiella pneumoniae complex</taxon>
    </lineage>
</organism>
<reference evidence="1 2" key="1">
    <citation type="submission" date="2018-06" db="EMBL/GenBank/DDBJ databases">
        <authorList>
            <consortium name="Pathogen Informatics"/>
            <person name="Doyle S."/>
        </authorList>
    </citation>
    <scope>NUCLEOTIDE SEQUENCE [LARGE SCALE GENOMIC DNA]</scope>
    <source>
        <strain evidence="1 2">NCTC9177</strain>
    </source>
</reference>